<dbReference type="PANTHER" id="PTHR11695">
    <property type="entry name" value="ALCOHOL DEHYDROGENASE RELATED"/>
    <property type="match status" value="1"/>
</dbReference>
<dbReference type="Gene3D" id="3.40.50.720">
    <property type="entry name" value="NAD(P)-binding Rossmann-like Domain"/>
    <property type="match status" value="1"/>
</dbReference>
<organism evidence="4 5">
    <name type="scientific">Apodospora peruviana</name>
    <dbReference type="NCBI Taxonomy" id="516989"/>
    <lineage>
        <taxon>Eukaryota</taxon>
        <taxon>Fungi</taxon>
        <taxon>Dikarya</taxon>
        <taxon>Ascomycota</taxon>
        <taxon>Pezizomycotina</taxon>
        <taxon>Sordariomycetes</taxon>
        <taxon>Sordariomycetidae</taxon>
        <taxon>Sordariales</taxon>
        <taxon>Lasiosphaeriaceae</taxon>
        <taxon>Apodospora</taxon>
    </lineage>
</organism>
<comment type="caution">
    <text evidence="4">The sequence shown here is derived from an EMBL/GenBank/DDBJ whole genome shotgun (WGS) entry which is preliminary data.</text>
</comment>
<dbReference type="CDD" id="cd08267">
    <property type="entry name" value="MDR1"/>
    <property type="match status" value="1"/>
</dbReference>
<dbReference type="GO" id="GO:0016491">
    <property type="term" value="F:oxidoreductase activity"/>
    <property type="evidence" value="ECO:0007669"/>
    <property type="project" value="UniProtKB-KW"/>
</dbReference>
<dbReference type="InterPro" id="IPR050700">
    <property type="entry name" value="YIM1/Zinc_Alcohol_DH_Fams"/>
</dbReference>
<evidence type="ECO:0000259" key="3">
    <source>
        <dbReference type="SMART" id="SM00829"/>
    </source>
</evidence>
<dbReference type="Pfam" id="PF13602">
    <property type="entry name" value="ADH_zinc_N_2"/>
    <property type="match status" value="1"/>
</dbReference>
<dbReference type="PROSITE" id="PS01162">
    <property type="entry name" value="QOR_ZETA_CRYSTAL"/>
    <property type="match status" value="1"/>
</dbReference>
<accession>A0AAE0IK56</accession>
<proteinExistence type="predicted"/>
<protein>
    <recommendedName>
        <fullName evidence="3">Enoyl reductase (ER) domain-containing protein</fullName>
    </recommendedName>
</protein>
<dbReference type="SUPFAM" id="SSF51735">
    <property type="entry name" value="NAD(P)-binding Rossmann-fold domains"/>
    <property type="match status" value="1"/>
</dbReference>
<dbReference type="InterPro" id="IPR013154">
    <property type="entry name" value="ADH-like_N"/>
</dbReference>
<dbReference type="SMART" id="SM00829">
    <property type="entry name" value="PKS_ER"/>
    <property type="match status" value="1"/>
</dbReference>
<dbReference type="SUPFAM" id="SSF50129">
    <property type="entry name" value="GroES-like"/>
    <property type="match status" value="1"/>
</dbReference>
<dbReference type="Pfam" id="PF08240">
    <property type="entry name" value="ADH_N"/>
    <property type="match status" value="1"/>
</dbReference>
<gene>
    <name evidence="4" type="ORF">B0H66DRAFT_166232</name>
</gene>
<feature type="domain" description="Enoyl reductase (ER)" evidence="3">
    <location>
        <begin position="47"/>
        <end position="394"/>
    </location>
</feature>
<feature type="region of interest" description="Disordered" evidence="2">
    <location>
        <begin position="1"/>
        <end position="26"/>
    </location>
</feature>
<dbReference type="EMBL" id="JAUEDM010000002">
    <property type="protein sequence ID" value="KAK3326617.1"/>
    <property type="molecule type" value="Genomic_DNA"/>
</dbReference>
<evidence type="ECO:0000256" key="1">
    <source>
        <dbReference type="ARBA" id="ARBA00023002"/>
    </source>
</evidence>
<dbReference type="InterPro" id="IPR002364">
    <property type="entry name" value="Quin_OxRdtase/zeta-crystal_CS"/>
</dbReference>
<dbReference type="AlphaFoldDB" id="A0AAE0IK56"/>
<dbReference type="Gene3D" id="3.90.180.10">
    <property type="entry name" value="Medium-chain alcohol dehydrogenases, catalytic domain"/>
    <property type="match status" value="1"/>
</dbReference>
<evidence type="ECO:0000313" key="4">
    <source>
        <dbReference type="EMBL" id="KAK3326617.1"/>
    </source>
</evidence>
<keyword evidence="5" id="KW-1185">Reference proteome</keyword>
<dbReference type="GO" id="GO:0005739">
    <property type="term" value="C:mitochondrion"/>
    <property type="evidence" value="ECO:0007669"/>
    <property type="project" value="TreeGrafter"/>
</dbReference>
<dbReference type="InterPro" id="IPR036291">
    <property type="entry name" value="NAD(P)-bd_dom_sf"/>
</dbReference>
<dbReference type="InterPro" id="IPR020843">
    <property type="entry name" value="ER"/>
</dbReference>
<sequence length="402" mass="43313">MSPSSTTTPEGPEHQTTTTADDDAPKTTKAWIYTQAGLPRKTLTLTTNLPYPVFPPVLPSNPEEEWLLVRVSYAALNPGEVIVMNLLPTFLRSTASAQKVPGYDLVGTVLDVWSPPSTSPESVRLFKKDDLVVAFLILSHLLAHSHVTGGALQEVVAIPAKYAVRVPDTKSPRDAAGLLLTGCTAAQMATESSIQFGDRVLVYGASGGVGSMAVQLARLAVGSYGTVVGVCSTRNVELVKELGADEVIDYTLFSGAVEDELVRRFGDDRKFDAVIDAFGSQRTYKRCAGFLREEGVYSAAGVHATGYGYGAVLGAGLVMLANAVWFRSGWLWGTGRQWKAVSMMDPGRELMERVVRLFGEGKLKVVADSEWEFEKVLEGYDILMSGRARGKVVVRVDSDGGE</sequence>
<dbReference type="Proteomes" id="UP001283341">
    <property type="component" value="Unassembled WGS sequence"/>
</dbReference>
<reference evidence="4" key="1">
    <citation type="journal article" date="2023" name="Mol. Phylogenet. Evol.">
        <title>Genome-scale phylogeny and comparative genomics of the fungal order Sordariales.</title>
        <authorList>
            <person name="Hensen N."/>
            <person name="Bonometti L."/>
            <person name="Westerberg I."/>
            <person name="Brannstrom I.O."/>
            <person name="Guillou S."/>
            <person name="Cros-Aarteil S."/>
            <person name="Calhoun S."/>
            <person name="Haridas S."/>
            <person name="Kuo A."/>
            <person name="Mondo S."/>
            <person name="Pangilinan J."/>
            <person name="Riley R."/>
            <person name="LaButti K."/>
            <person name="Andreopoulos B."/>
            <person name="Lipzen A."/>
            <person name="Chen C."/>
            <person name="Yan M."/>
            <person name="Daum C."/>
            <person name="Ng V."/>
            <person name="Clum A."/>
            <person name="Steindorff A."/>
            <person name="Ohm R.A."/>
            <person name="Martin F."/>
            <person name="Silar P."/>
            <person name="Natvig D.O."/>
            <person name="Lalanne C."/>
            <person name="Gautier V."/>
            <person name="Ament-Velasquez S.L."/>
            <person name="Kruys A."/>
            <person name="Hutchinson M.I."/>
            <person name="Powell A.J."/>
            <person name="Barry K."/>
            <person name="Miller A.N."/>
            <person name="Grigoriev I.V."/>
            <person name="Debuchy R."/>
            <person name="Gladieux P."/>
            <person name="Hiltunen Thoren M."/>
            <person name="Johannesson H."/>
        </authorList>
    </citation>
    <scope>NUCLEOTIDE SEQUENCE</scope>
    <source>
        <strain evidence="4">CBS 118394</strain>
    </source>
</reference>
<name>A0AAE0IK56_9PEZI</name>
<dbReference type="PANTHER" id="PTHR11695:SF294">
    <property type="entry name" value="RETICULON-4-INTERACTING PROTEIN 1, MITOCHONDRIAL"/>
    <property type="match status" value="1"/>
</dbReference>
<evidence type="ECO:0000256" key="2">
    <source>
        <dbReference type="SAM" id="MobiDB-lite"/>
    </source>
</evidence>
<reference evidence="4" key="2">
    <citation type="submission" date="2023-06" db="EMBL/GenBank/DDBJ databases">
        <authorList>
            <consortium name="Lawrence Berkeley National Laboratory"/>
            <person name="Haridas S."/>
            <person name="Hensen N."/>
            <person name="Bonometti L."/>
            <person name="Westerberg I."/>
            <person name="Brannstrom I.O."/>
            <person name="Guillou S."/>
            <person name="Cros-Aarteil S."/>
            <person name="Calhoun S."/>
            <person name="Kuo A."/>
            <person name="Mondo S."/>
            <person name="Pangilinan J."/>
            <person name="Riley R."/>
            <person name="Labutti K."/>
            <person name="Andreopoulos B."/>
            <person name="Lipzen A."/>
            <person name="Chen C."/>
            <person name="Yanf M."/>
            <person name="Daum C."/>
            <person name="Ng V."/>
            <person name="Clum A."/>
            <person name="Steindorff A."/>
            <person name="Ohm R."/>
            <person name="Martin F."/>
            <person name="Silar P."/>
            <person name="Natvig D."/>
            <person name="Lalanne C."/>
            <person name="Gautier V."/>
            <person name="Ament-Velasquez S.L."/>
            <person name="Kruys A."/>
            <person name="Hutchinson M.I."/>
            <person name="Powell A.J."/>
            <person name="Barry K."/>
            <person name="Miller A.N."/>
            <person name="Grigoriev I.V."/>
            <person name="Debuchy R."/>
            <person name="Gladieux P."/>
            <person name="Thoren M.H."/>
            <person name="Johannesson H."/>
        </authorList>
    </citation>
    <scope>NUCLEOTIDE SEQUENCE</scope>
    <source>
        <strain evidence="4">CBS 118394</strain>
    </source>
</reference>
<keyword evidence="1" id="KW-0560">Oxidoreductase</keyword>
<dbReference type="GO" id="GO:0008270">
    <property type="term" value="F:zinc ion binding"/>
    <property type="evidence" value="ECO:0007669"/>
    <property type="project" value="InterPro"/>
</dbReference>
<dbReference type="InterPro" id="IPR011032">
    <property type="entry name" value="GroES-like_sf"/>
</dbReference>
<evidence type="ECO:0000313" key="5">
    <source>
        <dbReference type="Proteomes" id="UP001283341"/>
    </source>
</evidence>